<dbReference type="EMBL" id="QFVT01000005">
    <property type="protein sequence ID" value="PYC47713.1"/>
    <property type="molecule type" value="Genomic_DNA"/>
</dbReference>
<organism evidence="1 2">
    <name type="scientific">Litorivita pollutaquae</name>
    <dbReference type="NCBI Taxonomy" id="2200892"/>
    <lineage>
        <taxon>Bacteria</taxon>
        <taxon>Pseudomonadati</taxon>
        <taxon>Pseudomonadota</taxon>
        <taxon>Alphaproteobacteria</taxon>
        <taxon>Rhodobacterales</taxon>
        <taxon>Paracoccaceae</taxon>
        <taxon>Litorivita</taxon>
    </lineage>
</organism>
<reference evidence="1 2" key="1">
    <citation type="submission" date="2018-05" db="EMBL/GenBank/DDBJ databases">
        <title>Oceanovita maritima gen. nov., sp. nov., a marine bacterium in the family Rhodobacteraceae isolated from surface seawater of Lundu port Xiamen, China.</title>
        <authorList>
            <person name="Hetharua B.H."/>
            <person name="Min D."/>
            <person name="Liao H."/>
            <person name="Tian Y."/>
        </authorList>
    </citation>
    <scope>NUCLEOTIDE SEQUENCE [LARGE SCALE GENOMIC DNA]</scope>
    <source>
        <strain evidence="1 2">FSX-11</strain>
    </source>
</reference>
<dbReference type="PROSITE" id="PS51257">
    <property type="entry name" value="PROKAR_LIPOPROTEIN"/>
    <property type="match status" value="1"/>
</dbReference>
<name>A0A2V4NC13_9RHOB</name>
<dbReference type="RefSeq" id="WP_110796020.1">
    <property type="nucleotide sequence ID" value="NZ_KZ826484.1"/>
</dbReference>
<evidence type="ECO:0000313" key="1">
    <source>
        <dbReference type="EMBL" id="PYC47713.1"/>
    </source>
</evidence>
<dbReference type="Pfam" id="PF11233">
    <property type="entry name" value="DUF3035"/>
    <property type="match status" value="1"/>
</dbReference>
<protein>
    <submittedName>
        <fullName evidence="1">DUF3035 domain-containing protein</fullName>
    </submittedName>
</protein>
<evidence type="ECO:0000313" key="2">
    <source>
        <dbReference type="Proteomes" id="UP000248012"/>
    </source>
</evidence>
<proteinExistence type="predicted"/>
<dbReference type="Proteomes" id="UP000248012">
    <property type="component" value="Unassembled WGS sequence"/>
</dbReference>
<comment type="caution">
    <text evidence="1">The sequence shown here is derived from an EMBL/GenBank/DDBJ whole genome shotgun (WGS) entry which is preliminary data.</text>
</comment>
<sequence>MRTARVTHIGIGLGLALLLSACGGGEGRDIKLRNLSNNSGGPNEFAVIPGKPLQAPADFAALPEPTPGAGNITDQNPKADAVAALGGNSARLTPAGVTASDTALTRHATRFGTQSNIRQTLAVEDEEYRRRKSRFTKLKIVKVDRYREAYKPMSLDPQAEMERFRRLGVDTPSAPPNN</sequence>
<keyword evidence="2" id="KW-1185">Reference proteome</keyword>
<accession>A0A2V4NC13</accession>
<dbReference type="InterPro" id="IPR021395">
    <property type="entry name" value="DUF3035"/>
</dbReference>
<dbReference type="OrthoDB" id="7876689at2"/>
<dbReference type="AlphaFoldDB" id="A0A2V4NC13"/>
<gene>
    <name evidence="1" type="ORF">DI396_09810</name>
</gene>